<dbReference type="GO" id="GO:0005886">
    <property type="term" value="C:plasma membrane"/>
    <property type="evidence" value="ECO:0007669"/>
    <property type="project" value="TreeGrafter"/>
</dbReference>
<proteinExistence type="predicted"/>
<dbReference type="InterPro" id="IPR000160">
    <property type="entry name" value="GGDEF_dom"/>
</dbReference>
<dbReference type="InterPro" id="IPR050469">
    <property type="entry name" value="Diguanylate_Cyclase"/>
</dbReference>
<dbReference type="PROSITE" id="PS50887">
    <property type="entry name" value="GGDEF"/>
    <property type="match status" value="1"/>
</dbReference>
<dbReference type="InterPro" id="IPR029787">
    <property type="entry name" value="Nucleotide_cyclase"/>
</dbReference>
<gene>
    <name evidence="3" type="ORF">UFOPK3046_01998</name>
</gene>
<dbReference type="SUPFAM" id="SSF55073">
    <property type="entry name" value="Nucleotide cyclase"/>
    <property type="match status" value="1"/>
</dbReference>
<feature type="domain" description="GGDEF" evidence="2">
    <location>
        <begin position="149"/>
        <end position="270"/>
    </location>
</feature>
<dbReference type="Pfam" id="PF00990">
    <property type="entry name" value="GGDEF"/>
    <property type="match status" value="1"/>
</dbReference>
<evidence type="ECO:0000259" key="2">
    <source>
        <dbReference type="PROSITE" id="PS50887"/>
    </source>
</evidence>
<keyword evidence="1" id="KW-0175">Coiled coil</keyword>
<dbReference type="GO" id="GO:1902201">
    <property type="term" value="P:negative regulation of bacterial-type flagellum-dependent cell motility"/>
    <property type="evidence" value="ECO:0007669"/>
    <property type="project" value="TreeGrafter"/>
</dbReference>
<feature type="coiled-coil region" evidence="1">
    <location>
        <begin position="59"/>
        <end position="107"/>
    </location>
</feature>
<reference evidence="3" key="1">
    <citation type="submission" date="2020-05" db="EMBL/GenBank/DDBJ databases">
        <authorList>
            <person name="Chiriac C."/>
            <person name="Salcher M."/>
            <person name="Ghai R."/>
            <person name="Kavagutti S V."/>
        </authorList>
    </citation>
    <scope>NUCLEOTIDE SEQUENCE</scope>
</reference>
<dbReference type="PROSITE" id="PS51257">
    <property type="entry name" value="PROKAR_LIPOPROTEIN"/>
    <property type="match status" value="1"/>
</dbReference>
<evidence type="ECO:0000256" key="1">
    <source>
        <dbReference type="SAM" id="Coils"/>
    </source>
</evidence>
<name>A0A6J6ZZ47_9ZZZZ</name>
<dbReference type="GO" id="GO:0052621">
    <property type="term" value="F:diguanylate cyclase activity"/>
    <property type="evidence" value="ECO:0007669"/>
    <property type="project" value="TreeGrafter"/>
</dbReference>
<dbReference type="Gene3D" id="3.30.70.270">
    <property type="match status" value="1"/>
</dbReference>
<accession>A0A6J6ZZ47</accession>
<dbReference type="EMBL" id="CAFAAQ010000268">
    <property type="protein sequence ID" value="CAB4825658.1"/>
    <property type="molecule type" value="Genomic_DNA"/>
</dbReference>
<evidence type="ECO:0000313" key="3">
    <source>
        <dbReference type="EMBL" id="CAB4825658.1"/>
    </source>
</evidence>
<dbReference type="InterPro" id="IPR043128">
    <property type="entry name" value="Rev_trsase/Diguanyl_cyclase"/>
</dbReference>
<dbReference type="GO" id="GO:0043709">
    <property type="term" value="P:cell adhesion involved in single-species biofilm formation"/>
    <property type="evidence" value="ECO:0007669"/>
    <property type="project" value="TreeGrafter"/>
</dbReference>
<dbReference type="SMART" id="SM00267">
    <property type="entry name" value="GGDEF"/>
    <property type="match status" value="1"/>
</dbReference>
<dbReference type="AlphaFoldDB" id="A0A6J6ZZ47"/>
<organism evidence="3">
    <name type="scientific">freshwater metagenome</name>
    <dbReference type="NCBI Taxonomy" id="449393"/>
    <lineage>
        <taxon>unclassified sequences</taxon>
        <taxon>metagenomes</taxon>
        <taxon>ecological metagenomes</taxon>
    </lineage>
</organism>
<dbReference type="PANTHER" id="PTHR45138">
    <property type="entry name" value="REGULATORY COMPONENTS OF SENSORY TRANSDUCTION SYSTEM"/>
    <property type="match status" value="1"/>
</dbReference>
<dbReference type="PANTHER" id="PTHR45138:SF9">
    <property type="entry name" value="DIGUANYLATE CYCLASE DGCM-RELATED"/>
    <property type="match status" value="1"/>
</dbReference>
<sequence>MNSRAVAFALGVLSACLGVGALFSDIALVGFAAGMAGGAAGVLVLTLRVDNTEESSDERALFEAQIDDLANALAASQAQVETAAQRIAQLESDLASAVESASASEEEQLPSVTGEDSSLLVDAESQLFSEAYFMVALEARIASARRHLRPVGIALIDLVQGDADSGVPVVAASAAESIRETIRDADTACRLDDGTFAIILEDTPENGAVWTVERVRRNIVGRFGSHIMWAGVACYPAHAFTAEELLAQSRTALLAAKEWKQDRIEVALSE</sequence>
<protein>
    <submittedName>
        <fullName evidence="3">Unannotated protein</fullName>
    </submittedName>
</protein>